<dbReference type="InParanoid" id="B9TKJ9"/>
<organism evidence="2 3">
    <name type="scientific">Ricinus communis</name>
    <name type="common">Castor bean</name>
    <dbReference type="NCBI Taxonomy" id="3988"/>
    <lineage>
        <taxon>Eukaryota</taxon>
        <taxon>Viridiplantae</taxon>
        <taxon>Streptophyta</taxon>
        <taxon>Embryophyta</taxon>
        <taxon>Tracheophyta</taxon>
        <taxon>Spermatophyta</taxon>
        <taxon>Magnoliopsida</taxon>
        <taxon>eudicotyledons</taxon>
        <taxon>Gunneridae</taxon>
        <taxon>Pentapetalae</taxon>
        <taxon>rosids</taxon>
        <taxon>fabids</taxon>
        <taxon>Malpighiales</taxon>
        <taxon>Euphorbiaceae</taxon>
        <taxon>Acalyphoideae</taxon>
        <taxon>Acalypheae</taxon>
        <taxon>Ricinus</taxon>
    </lineage>
</organism>
<feature type="region of interest" description="Disordered" evidence="1">
    <location>
        <begin position="1"/>
        <end position="37"/>
    </location>
</feature>
<dbReference type="AlphaFoldDB" id="B9TKJ9"/>
<proteinExistence type="predicted"/>
<gene>
    <name evidence="2" type="ORF">RCOM_1862560</name>
</gene>
<accession>B9TKJ9</accession>
<protein>
    <submittedName>
        <fullName evidence="2">Uncharacterized protein</fullName>
    </submittedName>
</protein>
<name>B9TKJ9_RICCO</name>
<evidence type="ECO:0000256" key="1">
    <source>
        <dbReference type="SAM" id="MobiDB-lite"/>
    </source>
</evidence>
<sequence>MTSAATGIPAAPPRPAPGRVFSSARPMPAASPTTNATFRNFSNRVSHVPVRYRCSGWSACTGPLQLSVTGCQFHPGSPGPRLRVGAAGAGLATDFAEVVSMRRASSASAAASTLRA</sequence>
<evidence type="ECO:0000313" key="3">
    <source>
        <dbReference type="Proteomes" id="UP000008311"/>
    </source>
</evidence>
<dbReference type="EMBL" id="EQ985401">
    <property type="protein sequence ID" value="EEF23615.1"/>
    <property type="molecule type" value="Genomic_DNA"/>
</dbReference>
<reference evidence="3" key="1">
    <citation type="journal article" date="2010" name="Nat. Biotechnol.">
        <title>Draft genome sequence of the oilseed species Ricinus communis.</title>
        <authorList>
            <person name="Chan A.P."/>
            <person name="Crabtree J."/>
            <person name="Zhao Q."/>
            <person name="Lorenzi H."/>
            <person name="Orvis J."/>
            <person name="Puiu D."/>
            <person name="Melake-Berhan A."/>
            <person name="Jones K.M."/>
            <person name="Redman J."/>
            <person name="Chen G."/>
            <person name="Cahoon E.B."/>
            <person name="Gedil M."/>
            <person name="Stanke M."/>
            <person name="Haas B.J."/>
            <person name="Wortman J.R."/>
            <person name="Fraser-Liggett C.M."/>
            <person name="Ravel J."/>
            <person name="Rabinowicz P.D."/>
        </authorList>
    </citation>
    <scope>NUCLEOTIDE SEQUENCE [LARGE SCALE GENOMIC DNA]</scope>
    <source>
        <strain evidence="3">cv. Hale</strain>
    </source>
</reference>
<dbReference type="Proteomes" id="UP000008311">
    <property type="component" value="Unassembled WGS sequence"/>
</dbReference>
<evidence type="ECO:0000313" key="2">
    <source>
        <dbReference type="EMBL" id="EEF23615.1"/>
    </source>
</evidence>
<keyword evidence="3" id="KW-1185">Reference proteome</keyword>